<feature type="transmembrane region" description="Helical" evidence="1">
    <location>
        <begin position="6"/>
        <end position="24"/>
    </location>
</feature>
<keyword evidence="1" id="KW-0812">Transmembrane</keyword>
<name>A0A1X7VSV7_AMPQE</name>
<proteinExistence type="predicted"/>
<protein>
    <submittedName>
        <fullName evidence="2">Uncharacterized protein</fullName>
    </submittedName>
</protein>
<dbReference type="AlphaFoldDB" id="A0A1X7VSV7"/>
<keyword evidence="1" id="KW-0472">Membrane</keyword>
<evidence type="ECO:0000313" key="2">
    <source>
        <dbReference type="EnsemblMetazoa" id="Aqu2.1.43167_001"/>
    </source>
</evidence>
<organism evidence="2">
    <name type="scientific">Amphimedon queenslandica</name>
    <name type="common">Sponge</name>
    <dbReference type="NCBI Taxonomy" id="400682"/>
    <lineage>
        <taxon>Eukaryota</taxon>
        <taxon>Metazoa</taxon>
        <taxon>Porifera</taxon>
        <taxon>Demospongiae</taxon>
        <taxon>Heteroscleromorpha</taxon>
        <taxon>Haplosclerida</taxon>
        <taxon>Niphatidae</taxon>
        <taxon>Amphimedon</taxon>
    </lineage>
</organism>
<dbReference type="EnsemblMetazoa" id="Aqu2.1.43167_001">
    <property type="protein sequence ID" value="Aqu2.1.43167_001"/>
    <property type="gene ID" value="Aqu2.1.43167"/>
</dbReference>
<evidence type="ECO:0000256" key="1">
    <source>
        <dbReference type="SAM" id="Phobius"/>
    </source>
</evidence>
<keyword evidence="1" id="KW-1133">Transmembrane helix</keyword>
<accession>A0A1X7VSV7</accession>
<dbReference type="InParanoid" id="A0A1X7VSV7"/>
<reference evidence="2" key="1">
    <citation type="submission" date="2017-05" db="UniProtKB">
        <authorList>
            <consortium name="EnsemblMetazoa"/>
        </authorList>
    </citation>
    <scope>IDENTIFICATION</scope>
</reference>
<sequence length="65" mass="7126">SEVKSQIIGTFVSFFGTSLGVLLLKHSDDLSKTLQHSISAMTVTKKANKLELSEPVVPCKRKRPV</sequence>